<feature type="chain" id="PRO_5034111484" description="CPAF-like PDZ domain-containing protein" evidence="1">
    <location>
        <begin position="19"/>
        <end position="723"/>
    </location>
</feature>
<dbReference type="InterPro" id="IPR029045">
    <property type="entry name" value="ClpP/crotonase-like_dom_sf"/>
</dbReference>
<organism evidence="3 4">
    <name type="scientific">Gomphillus americanus</name>
    <dbReference type="NCBI Taxonomy" id="1940652"/>
    <lineage>
        <taxon>Eukaryota</taxon>
        <taxon>Fungi</taxon>
        <taxon>Dikarya</taxon>
        <taxon>Ascomycota</taxon>
        <taxon>Pezizomycotina</taxon>
        <taxon>Lecanoromycetes</taxon>
        <taxon>OSLEUM clade</taxon>
        <taxon>Ostropomycetidae</taxon>
        <taxon>Ostropales</taxon>
        <taxon>Graphidaceae</taxon>
        <taxon>Gomphilloideae</taxon>
        <taxon>Gomphillus</taxon>
    </lineage>
</organism>
<evidence type="ECO:0000259" key="2">
    <source>
        <dbReference type="Pfam" id="PF23658"/>
    </source>
</evidence>
<feature type="domain" description="CPAF-like PDZ" evidence="2">
    <location>
        <begin position="153"/>
        <end position="279"/>
    </location>
</feature>
<dbReference type="InterPro" id="IPR052766">
    <property type="entry name" value="S41A_metabolite_peptidase"/>
</dbReference>
<dbReference type="PANTHER" id="PTHR37049">
    <property type="entry name" value="PEPTIDASE S41 FAMILY PROTEIN"/>
    <property type="match status" value="1"/>
</dbReference>
<evidence type="ECO:0000313" key="4">
    <source>
        <dbReference type="Proteomes" id="UP000664169"/>
    </source>
</evidence>
<protein>
    <recommendedName>
        <fullName evidence="2">CPAF-like PDZ domain-containing protein</fullName>
    </recommendedName>
</protein>
<keyword evidence="1" id="KW-0732">Signal</keyword>
<reference evidence="3" key="1">
    <citation type="submission" date="2021-03" db="EMBL/GenBank/DDBJ databases">
        <authorList>
            <person name="Tagirdzhanova G."/>
        </authorList>
    </citation>
    <scope>NUCLEOTIDE SEQUENCE</scope>
</reference>
<gene>
    <name evidence="3" type="ORF">GOMPHAMPRED_007304</name>
</gene>
<dbReference type="InterPro" id="IPR056186">
    <property type="entry name" value="PDZ_CPAF-rel"/>
</dbReference>
<dbReference type="EMBL" id="CAJPDQ010000006">
    <property type="protein sequence ID" value="CAF9911106.1"/>
    <property type="molecule type" value="Genomic_DNA"/>
</dbReference>
<dbReference type="SUPFAM" id="SSF52096">
    <property type="entry name" value="ClpP/crotonase"/>
    <property type="match status" value="1"/>
</dbReference>
<dbReference type="Pfam" id="PF23658">
    <property type="entry name" value="PDZ_CPAF_rel"/>
    <property type="match status" value="1"/>
</dbReference>
<comment type="caution">
    <text evidence="3">The sequence shown here is derived from an EMBL/GenBank/DDBJ whole genome shotgun (WGS) entry which is preliminary data.</text>
</comment>
<proteinExistence type="predicted"/>
<feature type="signal peptide" evidence="1">
    <location>
        <begin position="1"/>
        <end position="18"/>
    </location>
</feature>
<keyword evidence="4" id="KW-1185">Reference proteome</keyword>
<dbReference type="AlphaFoldDB" id="A0A8H3EYE2"/>
<dbReference type="OrthoDB" id="27214at2759"/>
<name>A0A8H3EYE2_9LECA</name>
<dbReference type="PANTHER" id="PTHR37049:SF4">
    <property type="entry name" value="RHODANESE DOMAIN-CONTAINING PROTEIN"/>
    <property type="match status" value="1"/>
</dbReference>
<evidence type="ECO:0000256" key="1">
    <source>
        <dbReference type="SAM" id="SignalP"/>
    </source>
</evidence>
<evidence type="ECO:0000313" key="3">
    <source>
        <dbReference type="EMBL" id="CAF9911106.1"/>
    </source>
</evidence>
<accession>A0A8H3EYE2</accession>
<sequence>MFLKSATLVGAFALLGNASPLDASKTNPCAQIASIYTAQQKSSPGSTVKVTGQLGYDCLTSVSLHQPQASALMSAILPYVEWQSDIEYLKAPPKGYLEPAVDIRAELNKVVQGVKTSSYKSEYAFQADLFRTFNLVHDGHFRFFPDLLTNALTFQRQIPVVSVSLDGKSLPQIYAKSDIDKYAKNGKKPSAFKTINGIDAVTFLENWSQLGASQDPDALWNTNFFEKAFNGTAVIPWNGYFAGSGRFGYIWPGASTDIVYQNGTKITYPTLATVKGNFTGITDSESVYQRFCVSANEIPAAAAPPPPPSKQVPGYPVPVIVSSDNIISGYYLKDQPDVAVIAMLSFEPESPAEFQYVLETFLAQAKKDCKKKLIVDVSANGGGYIFQGYDTFRQLFPQIVQNGNNRFRYLPATQLIADQYTKIIGKYNVKTIEGASDPMINMYESPWNYKYDINVQNKHFTSEKDKIGPYTFNNDKFTNDLRWDFTDPLTTTNNTYGIGIEITGYGSRAHNFTQPFPAEDIILMYDGYCASTCTIFSDFMKNQAGVKSITFGGRPSRDAMQAIGGTKGANNFGFDAVNYYAQLAYQSGTAAQKKWANWTQLTQYTLLPTSRSSGTSLNFRDAIHEADLKTGVPAQFIYEAADCRLFYTPSMIEDMNAQWSAAAGAAWGGKKCVQGSLGGGGGYRKRDDELSAPLERRLIPVPYFAPLPPHPISNSIRGEKVPL</sequence>
<dbReference type="Proteomes" id="UP000664169">
    <property type="component" value="Unassembled WGS sequence"/>
</dbReference>
<dbReference type="Gene3D" id="3.90.226.10">
    <property type="entry name" value="2-enoyl-CoA Hydratase, Chain A, domain 1"/>
    <property type="match status" value="1"/>
</dbReference>